<keyword evidence="2" id="KW-1185">Reference proteome</keyword>
<evidence type="ECO:0000313" key="1">
    <source>
        <dbReference type="EMBL" id="MCC8393685.1"/>
    </source>
</evidence>
<dbReference type="Proteomes" id="UP001431019">
    <property type="component" value="Unassembled WGS sequence"/>
</dbReference>
<proteinExistence type="predicted"/>
<protein>
    <submittedName>
        <fullName evidence="1">Uncharacterized protein</fullName>
    </submittedName>
</protein>
<evidence type="ECO:0000313" key="2">
    <source>
        <dbReference type="Proteomes" id="UP001431019"/>
    </source>
</evidence>
<dbReference type="RefSeq" id="WP_230509987.1">
    <property type="nucleotide sequence ID" value="NZ_JAJITD010000006.1"/>
</dbReference>
<name>A0ABS8JUV4_9BURK</name>
<reference evidence="1 2" key="1">
    <citation type="submission" date="2021-11" db="EMBL/GenBank/DDBJ databases">
        <authorList>
            <person name="Oh E.-T."/>
            <person name="Kim S.-B."/>
        </authorList>
    </citation>
    <scope>NUCLEOTIDE SEQUENCE [LARGE SCALE GENOMIC DNA]</scope>
    <source>
        <strain evidence="1 2">MMS20-SJTR3</strain>
    </source>
</reference>
<dbReference type="EMBL" id="JAJITD010000006">
    <property type="protein sequence ID" value="MCC8393685.1"/>
    <property type="molecule type" value="Genomic_DNA"/>
</dbReference>
<gene>
    <name evidence="1" type="ORF">LJ656_13905</name>
</gene>
<comment type="caution">
    <text evidence="1">The sequence shown here is derived from an EMBL/GenBank/DDBJ whole genome shotgun (WGS) entry which is preliminary data.</text>
</comment>
<accession>A0ABS8JUV4</accession>
<organism evidence="1 2">
    <name type="scientific">Paraburkholderia sejongensis</name>
    <dbReference type="NCBI Taxonomy" id="2886946"/>
    <lineage>
        <taxon>Bacteria</taxon>
        <taxon>Pseudomonadati</taxon>
        <taxon>Pseudomonadota</taxon>
        <taxon>Betaproteobacteria</taxon>
        <taxon>Burkholderiales</taxon>
        <taxon>Burkholderiaceae</taxon>
        <taxon>Paraburkholderia</taxon>
    </lineage>
</organism>
<sequence length="154" mass="17163">MAEKMWPAADSDIFMKRKRGITMVGGAVTVRRAFAIMLMSLPTLCLAKSPPCDRYPTNVAEVALTNWGLTDPAKIDHSKTRAVQLASEKIGKDEDGEQLWRQVYHITFHEKGGKELKVITVGEAAWSECSMSGVEVFIVSRHSAPVDRLFKQIE</sequence>